<evidence type="ECO:0000256" key="10">
    <source>
        <dbReference type="ARBA" id="ARBA00023098"/>
    </source>
</evidence>
<reference evidence="17 18" key="1">
    <citation type="submission" date="2016-11" db="EMBL/GenBank/DDBJ databases">
        <authorList>
            <person name="Jaros S."/>
            <person name="Januszkiewicz K."/>
            <person name="Wedrychowicz H."/>
        </authorList>
    </citation>
    <scope>NUCLEOTIDE SEQUENCE [LARGE SCALE GENOMIC DNA]</scope>
    <source>
        <strain evidence="17 18">DSM 29589</strain>
    </source>
</reference>
<dbReference type="Pfam" id="PF01066">
    <property type="entry name" value="CDP-OH_P_transf"/>
    <property type="match status" value="1"/>
</dbReference>
<protein>
    <recommendedName>
        <fullName evidence="5">CDP-diacylglycerol--serine O-phosphatidyltransferase</fullName>
        <ecNumber evidence="4">2.7.8.8</ecNumber>
    </recommendedName>
    <alternativeName>
        <fullName evidence="14">Phosphatidylserine synthase</fullName>
    </alternativeName>
</protein>
<evidence type="ECO:0000256" key="11">
    <source>
        <dbReference type="ARBA" id="ARBA00023136"/>
    </source>
</evidence>
<evidence type="ECO:0000256" key="7">
    <source>
        <dbReference type="ARBA" id="ARBA00022679"/>
    </source>
</evidence>
<organism evidence="17 18">
    <name type="scientific">Roseovarius pacificus</name>
    <dbReference type="NCBI Taxonomy" id="337701"/>
    <lineage>
        <taxon>Bacteria</taxon>
        <taxon>Pseudomonadati</taxon>
        <taxon>Pseudomonadota</taxon>
        <taxon>Alphaproteobacteria</taxon>
        <taxon>Rhodobacterales</taxon>
        <taxon>Roseobacteraceae</taxon>
        <taxon>Roseovarius</taxon>
    </lineage>
</organism>
<evidence type="ECO:0000256" key="12">
    <source>
        <dbReference type="ARBA" id="ARBA00023209"/>
    </source>
</evidence>
<evidence type="ECO:0000313" key="18">
    <source>
        <dbReference type="Proteomes" id="UP000183974"/>
    </source>
</evidence>
<comment type="similarity">
    <text evidence="3 15">Belongs to the CDP-alcohol phosphatidyltransferase class-I family.</text>
</comment>
<comment type="subcellular location">
    <subcellularLocation>
        <location evidence="2">Endomembrane system</location>
        <topology evidence="2">Multi-pass membrane protein</topology>
    </subcellularLocation>
</comment>
<feature type="transmembrane region" description="Helical" evidence="16">
    <location>
        <begin position="204"/>
        <end position="234"/>
    </location>
</feature>
<evidence type="ECO:0000256" key="13">
    <source>
        <dbReference type="ARBA" id="ARBA00023264"/>
    </source>
</evidence>
<keyword evidence="11 16" id="KW-0472">Membrane</keyword>
<dbReference type="EMBL" id="FRBR01000006">
    <property type="protein sequence ID" value="SHL86218.1"/>
    <property type="molecule type" value="Genomic_DNA"/>
</dbReference>
<dbReference type="AlphaFoldDB" id="A0A1M7E3N2"/>
<gene>
    <name evidence="17" type="ORF">SAMN05444398_106170</name>
</gene>
<dbReference type="GO" id="GO:0003882">
    <property type="term" value="F:CDP-diacylglycerol-serine O-phosphatidyltransferase activity"/>
    <property type="evidence" value="ECO:0007669"/>
    <property type="project" value="UniProtKB-EC"/>
</dbReference>
<evidence type="ECO:0000256" key="14">
    <source>
        <dbReference type="ARBA" id="ARBA00032361"/>
    </source>
</evidence>
<dbReference type="GO" id="GO:0012505">
    <property type="term" value="C:endomembrane system"/>
    <property type="evidence" value="ECO:0007669"/>
    <property type="project" value="UniProtKB-SubCell"/>
</dbReference>
<dbReference type="OrthoDB" id="9777147at2"/>
<feature type="transmembrane region" description="Helical" evidence="16">
    <location>
        <begin position="17"/>
        <end position="36"/>
    </location>
</feature>
<feature type="transmembrane region" description="Helical" evidence="16">
    <location>
        <begin position="103"/>
        <end position="121"/>
    </location>
</feature>
<feature type="transmembrane region" description="Helical" evidence="16">
    <location>
        <begin position="142"/>
        <end position="161"/>
    </location>
</feature>
<keyword evidence="9 16" id="KW-1133">Transmembrane helix</keyword>
<dbReference type="PROSITE" id="PS00379">
    <property type="entry name" value="CDP_ALCOHOL_P_TRANSF"/>
    <property type="match status" value="1"/>
</dbReference>
<dbReference type="EC" id="2.7.8.8" evidence="4"/>
<dbReference type="InterPro" id="IPR048254">
    <property type="entry name" value="CDP_ALCOHOL_P_TRANSF_CS"/>
</dbReference>
<evidence type="ECO:0000256" key="4">
    <source>
        <dbReference type="ARBA" id="ARBA00013174"/>
    </source>
</evidence>
<feature type="transmembrane region" description="Helical" evidence="16">
    <location>
        <begin position="167"/>
        <end position="184"/>
    </location>
</feature>
<keyword evidence="10" id="KW-0443">Lipid metabolism</keyword>
<evidence type="ECO:0000256" key="5">
    <source>
        <dbReference type="ARBA" id="ARBA00017171"/>
    </source>
</evidence>
<keyword evidence="13" id="KW-1208">Phospholipid metabolism</keyword>
<dbReference type="PANTHER" id="PTHR14269">
    <property type="entry name" value="CDP-DIACYLGLYCEROL--GLYCEROL-3-PHOSPHATE 3-PHOSPHATIDYLTRANSFERASE-RELATED"/>
    <property type="match status" value="1"/>
</dbReference>
<evidence type="ECO:0000256" key="16">
    <source>
        <dbReference type="SAM" id="Phobius"/>
    </source>
</evidence>
<dbReference type="GO" id="GO:0016020">
    <property type="term" value="C:membrane"/>
    <property type="evidence" value="ECO:0007669"/>
    <property type="project" value="InterPro"/>
</dbReference>
<evidence type="ECO:0000256" key="9">
    <source>
        <dbReference type="ARBA" id="ARBA00022989"/>
    </source>
</evidence>
<keyword evidence="8 16" id="KW-0812">Transmembrane</keyword>
<dbReference type="STRING" id="337701.SAMN05444398_106170"/>
<dbReference type="GO" id="GO:0008654">
    <property type="term" value="P:phospholipid biosynthetic process"/>
    <property type="evidence" value="ECO:0007669"/>
    <property type="project" value="UniProtKB-KW"/>
</dbReference>
<keyword evidence="6" id="KW-0444">Lipid biosynthesis</keyword>
<dbReference type="InterPro" id="IPR000462">
    <property type="entry name" value="CDP-OH_P_trans"/>
</dbReference>
<proteinExistence type="inferred from homology"/>
<dbReference type="Proteomes" id="UP000183974">
    <property type="component" value="Unassembled WGS sequence"/>
</dbReference>
<dbReference type="PANTHER" id="PTHR14269:SF61">
    <property type="entry name" value="CDP-DIACYLGLYCEROL--SERINE O-PHOSPHATIDYLTRANSFERASE"/>
    <property type="match status" value="1"/>
</dbReference>
<keyword evidence="18" id="KW-1185">Reference proteome</keyword>
<evidence type="ECO:0000256" key="3">
    <source>
        <dbReference type="ARBA" id="ARBA00010441"/>
    </source>
</evidence>
<comment type="catalytic activity">
    <reaction evidence="1">
        <text>a CDP-1,2-diacyl-sn-glycerol + L-serine = a 1,2-diacyl-sn-glycero-3-phospho-L-serine + CMP + H(+)</text>
        <dbReference type="Rhea" id="RHEA:16913"/>
        <dbReference type="ChEBI" id="CHEBI:15378"/>
        <dbReference type="ChEBI" id="CHEBI:33384"/>
        <dbReference type="ChEBI" id="CHEBI:57262"/>
        <dbReference type="ChEBI" id="CHEBI:58332"/>
        <dbReference type="ChEBI" id="CHEBI:60377"/>
        <dbReference type="EC" id="2.7.8.8"/>
    </reaction>
</comment>
<name>A0A1M7E3N2_9RHOB</name>
<feature type="transmembrane region" description="Helical" evidence="16">
    <location>
        <begin position="42"/>
        <end position="58"/>
    </location>
</feature>
<keyword evidence="7 15" id="KW-0808">Transferase</keyword>
<dbReference type="NCBIfam" id="TIGR00473">
    <property type="entry name" value="pssA"/>
    <property type="match status" value="1"/>
</dbReference>
<dbReference type="InterPro" id="IPR050324">
    <property type="entry name" value="CDP-alcohol_PTase-I"/>
</dbReference>
<accession>A0A1M7E3N2</accession>
<evidence type="ECO:0000256" key="8">
    <source>
        <dbReference type="ARBA" id="ARBA00022692"/>
    </source>
</evidence>
<keyword evidence="12" id="KW-0594">Phospholipid biosynthesis</keyword>
<evidence type="ECO:0000256" key="6">
    <source>
        <dbReference type="ARBA" id="ARBA00022516"/>
    </source>
</evidence>
<dbReference type="Gene3D" id="1.20.120.1760">
    <property type="match status" value="1"/>
</dbReference>
<evidence type="ECO:0000256" key="1">
    <source>
        <dbReference type="ARBA" id="ARBA00000287"/>
    </source>
</evidence>
<evidence type="ECO:0000256" key="2">
    <source>
        <dbReference type="ARBA" id="ARBA00004127"/>
    </source>
</evidence>
<dbReference type="InterPro" id="IPR004533">
    <property type="entry name" value="CDP-diaglyc--ser_O-PTrfase"/>
</dbReference>
<dbReference type="InterPro" id="IPR043130">
    <property type="entry name" value="CDP-OH_PTrfase_TM_dom"/>
</dbReference>
<sequence>MPQRPEKSITDMTMVRLLPNLMTLAAICAGLTAIRLTMMENYVGAVHLIILAAILDGLDGRIARLVGSDSEFGAELDSLADFLNFGVAPALILYFWGLQDMGSFGWSTVLAFAVCCVLRLARFNVNARNPDTTSGKTHFTGVPAPAGALLALAPMYLSFAFTDRPDMPGLALCLYLLFIGLLMTSRIPTVSPKALRFSRETMPVMIVCALLILAALIAFEWITLLAMCVIYLAMVVRSLLSEISKTNRNPS</sequence>
<feature type="transmembrane region" description="Helical" evidence="16">
    <location>
        <begin position="79"/>
        <end position="97"/>
    </location>
</feature>
<evidence type="ECO:0000313" key="17">
    <source>
        <dbReference type="EMBL" id="SHL86218.1"/>
    </source>
</evidence>
<evidence type="ECO:0000256" key="15">
    <source>
        <dbReference type="RuleBase" id="RU003750"/>
    </source>
</evidence>
<dbReference type="RefSeq" id="WP_073035087.1">
    <property type="nucleotide sequence ID" value="NZ_BMLR01000006.1"/>
</dbReference>